<reference evidence="2 3" key="1">
    <citation type="submission" date="2016-10" db="EMBL/GenBank/DDBJ databases">
        <authorList>
            <person name="de Groot N.N."/>
        </authorList>
    </citation>
    <scope>NUCLEOTIDE SEQUENCE [LARGE SCALE GENOMIC DNA]</scope>
    <source>
        <strain evidence="3">P4B,CCM 7963,CECT 7998,DSM 25260,IBRC-M 10614,KCTC 13821</strain>
    </source>
</reference>
<gene>
    <name evidence="2" type="ORF">SAMN05216352_13211</name>
</gene>
<dbReference type="STRING" id="930129.SAMN05216352_13211"/>
<dbReference type="Proteomes" id="UP000199017">
    <property type="component" value="Unassembled WGS sequence"/>
</dbReference>
<dbReference type="CDD" id="cd07251">
    <property type="entry name" value="VOC_like"/>
    <property type="match status" value="1"/>
</dbReference>
<protein>
    <recommendedName>
        <fullName evidence="1">VOC domain-containing protein</fullName>
    </recommendedName>
</protein>
<dbReference type="Gene3D" id="3.10.180.10">
    <property type="entry name" value="2,3-Dihydroxybiphenyl 1,2-Dioxygenase, domain 1"/>
    <property type="match status" value="1"/>
</dbReference>
<feature type="domain" description="VOC" evidence="1">
    <location>
        <begin position="4"/>
        <end position="133"/>
    </location>
</feature>
<dbReference type="OrthoDB" id="9796521at2"/>
<accession>A0A1G8RS34</accession>
<dbReference type="RefSeq" id="WP_091588383.1">
    <property type="nucleotide sequence ID" value="NZ_FNDU01000032.1"/>
</dbReference>
<name>A0A1G8RS34_9BACI</name>
<evidence type="ECO:0000259" key="1">
    <source>
        <dbReference type="PROSITE" id="PS51819"/>
    </source>
</evidence>
<dbReference type="PANTHER" id="PTHR36503:SF1">
    <property type="entry name" value="BLR2520 PROTEIN"/>
    <property type="match status" value="1"/>
</dbReference>
<organism evidence="2 3">
    <name type="scientific">Alteribacillus bidgolensis</name>
    <dbReference type="NCBI Taxonomy" id="930129"/>
    <lineage>
        <taxon>Bacteria</taxon>
        <taxon>Bacillati</taxon>
        <taxon>Bacillota</taxon>
        <taxon>Bacilli</taxon>
        <taxon>Bacillales</taxon>
        <taxon>Bacillaceae</taxon>
        <taxon>Alteribacillus</taxon>
    </lineage>
</organism>
<evidence type="ECO:0000313" key="2">
    <source>
        <dbReference type="EMBL" id="SDJ19752.1"/>
    </source>
</evidence>
<dbReference type="PROSITE" id="PS51819">
    <property type="entry name" value="VOC"/>
    <property type="match status" value="1"/>
</dbReference>
<dbReference type="InterPro" id="IPR029068">
    <property type="entry name" value="Glyas_Bleomycin-R_OHBP_Dase"/>
</dbReference>
<dbReference type="InterPro" id="IPR037523">
    <property type="entry name" value="VOC_core"/>
</dbReference>
<dbReference type="InterPro" id="IPR004360">
    <property type="entry name" value="Glyas_Fos-R_dOase_dom"/>
</dbReference>
<dbReference type="SUPFAM" id="SSF54593">
    <property type="entry name" value="Glyoxalase/Bleomycin resistance protein/Dihydroxybiphenyl dioxygenase"/>
    <property type="match status" value="1"/>
</dbReference>
<dbReference type="PANTHER" id="PTHR36503">
    <property type="entry name" value="BLR2520 PROTEIN"/>
    <property type="match status" value="1"/>
</dbReference>
<dbReference type="AlphaFoldDB" id="A0A1G8RS34"/>
<sequence>MKPRITVITLGVDDLERSLKFYRDGLGLPTEGIVGKEFEHGAVAFFDLLSGLKLAIFQRKDIAHDAQINQTNSSPTEFTIGHNVESKEEVDKVMEQAKKAGAIITAPSHDTFWGGYSGYFQDPDSHLWEVVWNPHLEIKE</sequence>
<keyword evidence="3" id="KW-1185">Reference proteome</keyword>
<proteinExistence type="predicted"/>
<dbReference type="EMBL" id="FNDU01000032">
    <property type="protein sequence ID" value="SDJ19752.1"/>
    <property type="molecule type" value="Genomic_DNA"/>
</dbReference>
<dbReference type="Pfam" id="PF00903">
    <property type="entry name" value="Glyoxalase"/>
    <property type="match status" value="1"/>
</dbReference>
<evidence type="ECO:0000313" key="3">
    <source>
        <dbReference type="Proteomes" id="UP000199017"/>
    </source>
</evidence>